<dbReference type="RefSeq" id="XP_009848248.1">
    <property type="nucleotide sequence ID" value="XM_009849946.1"/>
</dbReference>
<proteinExistence type="predicted"/>
<organism evidence="2 3">
    <name type="scientific">Neurospora tetrasperma (strain FGSC 2508 / ATCC MYA-4615 / P0657)</name>
    <dbReference type="NCBI Taxonomy" id="510951"/>
    <lineage>
        <taxon>Eukaryota</taxon>
        <taxon>Fungi</taxon>
        <taxon>Dikarya</taxon>
        <taxon>Ascomycota</taxon>
        <taxon>Pezizomycotina</taxon>
        <taxon>Sordariomycetes</taxon>
        <taxon>Sordariomycetidae</taxon>
        <taxon>Sordariales</taxon>
        <taxon>Sordariaceae</taxon>
        <taxon>Neurospora</taxon>
    </lineage>
</organism>
<feature type="chain" id="PRO_5003380154" evidence="1">
    <location>
        <begin position="28"/>
        <end position="57"/>
    </location>
</feature>
<sequence>MASGNNGRAQSVMMVFVYLILLFRTDGHLEGSLKHLLHNGFEVRVVRVRDPHGELIS</sequence>
<dbReference type="KEGG" id="nte:NEUTE1DRAFT135102"/>
<evidence type="ECO:0000256" key="1">
    <source>
        <dbReference type="SAM" id="SignalP"/>
    </source>
</evidence>
<dbReference type="VEuPathDB" id="FungiDB:NEUTE1DRAFT_135102"/>
<dbReference type="AlphaFoldDB" id="F8MBL2"/>
<dbReference type="GeneID" id="20825858"/>
<dbReference type="HOGENOM" id="CLU_2997008_0_0_1"/>
<name>F8MBL2_NEUT8</name>
<feature type="signal peptide" evidence="1">
    <location>
        <begin position="1"/>
        <end position="27"/>
    </location>
</feature>
<keyword evidence="1" id="KW-0732">Signal</keyword>
<reference evidence="3" key="1">
    <citation type="journal article" date="2011" name="Genetics">
        <title>Massive changes in genome architecture accompany the transition to self-fertility in the filamentous fungus Neurospora tetrasperma.</title>
        <authorList>
            <person name="Ellison C.E."/>
            <person name="Stajich J.E."/>
            <person name="Jacobson D.J."/>
            <person name="Natvig D.O."/>
            <person name="Lapidus A."/>
            <person name="Foster B."/>
            <person name="Aerts A."/>
            <person name="Riley R."/>
            <person name="Lindquist E.A."/>
            <person name="Grigoriev I.V."/>
            <person name="Taylor J.W."/>
        </authorList>
    </citation>
    <scope>NUCLEOTIDE SEQUENCE [LARGE SCALE GENOMIC DNA]</scope>
    <source>
        <strain evidence="3">FGSC 2508 / P0657</strain>
    </source>
</reference>
<dbReference type="Proteomes" id="UP000008065">
    <property type="component" value="Unassembled WGS sequence"/>
</dbReference>
<evidence type="ECO:0000313" key="3">
    <source>
        <dbReference type="Proteomes" id="UP000008065"/>
    </source>
</evidence>
<dbReference type="EMBL" id="GL891302">
    <property type="protein sequence ID" value="EGO61124.1"/>
    <property type="molecule type" value="Genomic_DNA"/>
</dbReference>
<keyword evidence="3" id="KW-1185">Reference proteome</keyword>
<gene>
    <name evidence="2" type="ORF">NEUTE1DRAFT_135102</name>
</gene>
<accession>F8MBL2</accession>
<protein>
    <submittedName>
        <fullName evidence="2">Uncharacterized protein</fullName>
    </submittedName>
</protein>
<evidence type="ECO:0000313" key="2">
    <source>
        <dbReference type="EMBL" id="EGO61124.1"/>
    </source>
</evidence>